<dbReference type="GO" id="GO:0090729">
    <property type="term" value="F:toxin activity"/>
    <property type="evidence" value="ECO:0007669"/>
    <property type="project" value="UniProtKB-KW"/>
</dbReference>
<dbReference type="GO" id="GO:0005576">
    <property type="term" value="C:extracellular region"/>
    <property type="evidence" value="ECO:0007669"/>
    <property type="project" value="UniProtKB-SubCell"/>
</dbReference>
<dbReference type="Gene3D" id="1.25.40.20">
    <property type="entry name" value="Ankyrin repeat-containing domain"/>
    <property type="match status" value="7"/>
</dbReference>
<evidence type="ECO:0000256" key="15">
    <source>
        <dbReference type="ARBA" id="ARBA00023053"/>
    </source>
</evidence>
<keyword evidence="9" id="KW-1052">Target cell membrane</keyword>
<dbReference type="PANTHER" id="PTHR42985">
    <property type="entry name" value="SODIUM-COUPLED MONOCARBOXYLATE TRANSPORTER"/>
    <property type="match status" value="1"/>
</dbReference>
<feature type="transmembrane region" description="Helical" evidence="21">
    <location>
        <begin position="276"/>
        <end position="302"/>
    </location>
</feature>
<accession>A0AAV6UFN9</accession>
<dbReference type="Pfam" id="PF00023">
    <property type="entry name" value="Ank"/>
    <property type="match status" value="1"/>
</dbReference>
<feature type="transmembrane region" description="Helical" evidence="21">
    <location>
        <begin position="158"/>
        <end position="177"/>
    </location>
</feature>
<feature type="repeat" description="ANK" evidence="20">
    <location>
        <begin position="1197"/>
        <end position="1229"/>
    </location>
</feature>
<evidence type="ECO:0000313" key="22">
    <source>
        <dbReference type="EMBL" id="KAG8182486.1"/>
    </source>
</evidence>
<dbReference type="PRINTS" id="PR01415">
    <property type="entry name" value="ANKYRIN"/>
</dbReference>
<evidence type="ECO:0000256" key="11">
    <source>
        <dbReference type="ARBA" id="ARBA00022692"/>
    </source>
</evidence>
<feature type="repeat" description="ANK" evidence="20">
    <location>
        <begin position="1130"/>
        <end position="1162"/>
    </location>
</feature>
<dbReference type="GO" id="GO:0005886">
    <property type="term" value="C:plasma membrane"/>
    <property type="evidence" value="ECO:0007669"/>
    <property type="project" value="UniProtKB-SubCell"/>
</dbReference>
<dbReference type="InterPro" id="IPR036770">
    <property type="entry name" value="Ankyrin_rpt-contain_sf"/>
</dbReference>
<keyword evidence="16" id="KW-0406">Ion transport</keyword>
<comment type="similarity">
    <text evidence="4">Belongs to the sodium:solute symporter (SSF) (TC 2.A.21) family.</text>
</comment>
<sequence length="1482" mass="165136">METSKALLGTADYIIFAFMLLVSAGIGVYFRFSGGKQRTTSEYLLAGQDMSTLPVAFSLMASFLSAVTVIGIPAEMYHFGIHLAYMNVGYVLGMTITAYLSLPVYFELQGTTAYGYLEKRFGKYARTLSSFAFVLQMIMYMSVVLYAPALALSAVTNMSIWVSVVSIGVVCTFYCTLGGMKAVLWTDVFQALLMFLGLFAVIIKGLMDMGITKIYEKAYYGGRLAFPSFQVDPTERYTVWNIFFQGLVLSMSAFAGNQVQVQRLLTVKNISRARRALFVSIPMGASFHLLNCLAGIIIYAYFSECDPMTSPEQPIKSADQLLPYYMMITLGAYPGLPGLCICGVFSASLSTVSSCVNSLTAVTMQDLIRPILVKRGLSETKLAFGAKAITLAYGFLCIALTFLVAQFGNLVQASLTVFGMLGGPVLAIFILGMMTTRTNEKGAVIGLISGVIMSAWVSFGASSNAPPPQWLPVSTEGCSAINETASWLSQLNFTTHATMETSTTLLNLTYAEDSVRRVNACKILQHWPTTFGSTNCVSPTDIDEYQHNAFYYAIRSGNTELLKVLLEKWPDNSSFKNSYMMHETLRGAYRELKLKNVELSFEMEFFVRREFFKRDFYPSLETQTDGEQPKEAVLKRVLLVLDECKRLINDYSNKYVDDTFLVMAKFIAKNIHILKRQLKSTYDTVPWDEVEFCLVIFILSETELEENILLHARCLNKQRLLLHLKNFADSLETTITLINEGSESSLRKPPNLQELGGNIRDMCEKRIVQMNPSFKNLYIDYYLVRDEYSLKNMKRYLDRAVAVECDEEGKLVISRALQVVGEHLKNTLDSPKLSDTTCGLLLLFCPKDTDEIIKDDDPVTLIGRNLRNYLAHENILIQVLSTSALIDLQLNAQAILENYNLCQGRTIGKTFESNINKLQEEYKNDLRIVAIQQELFDALPKGNLASVKRCIRKGADKNAKNTKHKTSLHLACEGASIDIIKFVLNEKCDIEARDSRGQTAIHISALHGRSNIVEYLIDETKVSANQLNKCNQTPLHIAAEHGHLDVVKTLVDLKACPKLQDVYGNSPLHYAIKNNHIKIVQILIEMENNVDENQAIGGITPLHIAAHNGHLELVNYLIEKKANVDAEDDLLHVPLHFAAQINHLEIAQSLIENGAKVESRDLFGVTVLHVACFTGKKNIIQMLLDNGLHVDDINNIDKRSPLQYAAEKGNFEAVELLINHNAKVDISDLFGKTALHLASEMGHFDVVEVLLKNKSSLEVRDKLGYTALHYGAINGHESVVRLLIETGSNVNCEDTCKNTPLHLAAKNGHHEVVKVLIHEKADINIANIINSTALHECSKKINSNVAKMLIKYQADIYAPNLELQITPFQYALGMGSIDLLQAFEKGGARVENIKTSNFTALHLGILNGDENFIQYLIDKKCDVNAKSKSGLTPLHLAVERNNRSIIEILIKNSAALDIRDNSGSILRCTLQCIRTIKKLSNT</sequence>
<feature type="transmembrane region" description="Helical" evidence="21">
    <location>
        <begin position="322"/>
        <end position="345"/>
    </location>
</feature>
<dbReference type="InterPro" id="IPR002110">
    <property type="entry name" value="Ankyrin_rpt"/>
</dbReference>
<keyword evidence="8" id="KW-0964">Secreted</keyword>
<evidence type="ECO:0008006" key="24">
    <source>
        <dbReference type="Google" id="ProtNLM"/>
    </source>
</evidence>
<feature type="transmembrane region" description="Helical" evidence="21">
    <location>
        <begin position="13"/>
        <end position="32"/>
    </location>
</feature>
<feature type="transmembrane region" description="Helical" evidence="21">
    <location>
        <begin position="410"/>
        <end position="431"/>
    </location>
</feature>
<feature type="transmembrane region" description="Helical" evidence="21">
    <location>
        <begin position="84"/>
        <end position="106"/>
    </location>
</feature>
<dbReference type="PROSITE" id="PS50283">
    <property type="entry name" value="NA_SOLUT_SYMP_3"/>
    <property type="match status" value="1"/>
</dbReference>
<feature type="transmembrane region" description="Helical" evidence="21">
    <location>
        <begin position="53"/>
        <end position="72"/>
    </location>
</feature>
<evidence type="ECO:0000256" key="17">
    <source>
        <dbReference type="ARBA" id="ARBA00023136"/>
    </source>
</evidence>
<feature type="repeat" description="ANK" evidence="20">
    <location>
        <begin position="1263"/>
        <end position="1295"/>
    </location>
</feature>
<evidence type="ECO:0000256" key="19">
    <source>
        <dbReference type="ARBA" id="ARBA00023298"/>
    </source>
</evidence>
<reference evidence="22 23" key="1">
    <citation type="journal article" date="2022" name="Nat. Ecol. Evol.">
        <title>A masculinizing supergene underlies an exaggerated male reproductive morph in a spider.</title>
        <authorList>
            <person name="Hendrickx F."/>
            <person name="De Corte Z."/>
            <person name="Sonet G."/>
            <person name="Van Belleghem S.M."/>
            <person name="Kostlbacher S."/>
            <person name="Vangestel C."/>
        </authorList>
    </citation>
    <scope>NUCLEOTIDE SEQUENCE [LARGE SCALE GENOMIC DNA]</scope>
    <source>
        <strain evidence="22">W744_W776</strain>
    </source>
</reference>
<dbReference type="Proteomes" id="UP000827092">
    <property type="component" value="Unassembled WGS sequence"/>
</dbReference>
<feature type="transmembrane region" description="Helical" evidence="21">
    <location>
        <begin position="384"/>
        <end position="404"/>
    </location>
</feature>
<feature type="repeat" description="ANK" evidence="20">
    <location>
        <begin position="1396"/>
        <end position="1428"/>
    </location>
</feature>
<keyword evidence="10" id="KW-0800">Toxin</keyword>
<comment type="caution">
    <text evidence="22">The sequence shown here is derived from an EMBL/GenBank/DDBJ whole genome shotgun (WGS) entry which is preliminary data.</text>
</comment>
<dbReference type="InterPro" id="IPR051163">
    <property type="entry name" value="Sodium:Solute_Symporter_SSF"/>
</dbReference>
<evidence type="ECO:0000256" key="12">
    <source>
        <dbReference type="ARBA" id="ARBA00022699"/>
    </source>
</evidence>
<evidence type="ECO:0000256" key="1">
    <source>
        <dbReference type="ARBA" id="ARBA00004175"/>
    </source>
</evidence>
<keyword evidence="14" id="KW-0638">Presynaptic neurotoxin</keyword>
<name>A0AAV6UFN9_9ARAC</name>
<keyword evidence="13 21" id="KW-1133">Transmembrane helix</keyword>
<dbReference type="Gene3D" id="1.20.1730.10">
    <property type="entry name" value="Sodium/glucose cotransporter"/>
    <property type="match status" value="1"/>
</dbReference>
<keyword evidence="17 21" id="KW-0472">Membrane</keyword>
<protein>
    <recommendedName>
        <fullName evidence="24">Sodium-dependent multivitamin transporter</fullName>
    </recommendedName>
</protein>
<feature type="repeat" description="ANK" evidence="20">
    <location>
        <begin position="1296"/>
        <end position="1328"/>
    </location>
</feature>
<dbReference type="PRINTS" id="PR01983">
    <property type="entry name" value="NOTCH"/>
</dbReference>
<evidence type="ECO:0000256" key="8">
    <source>
        <dbReference type="ARBA" id="ARBA00022525"/>
    </source>
</evidence>
<keyword evidence="23" id="KW-1185">Reference proteome</keyword>
<dbReference type="NCBIfam" id="TIGR00813">
    <property type="entry name" value="sss"/>
    <property type="match status" value="1"/>
</dbReference>
<evidence type="ECO:0000256" key="21">
    <source>
        <dbReference type="SAM" id="Phobius"/>
    </source>
</evidence>
<feature type="repeat" description="ANK" evidence="20">
    <location>
        <begin position="1097"/>
        <end position="1129"/>
    </location>
</feature>
<keyword evidence="15" id="KW-0915">Sodium</keyword>
<feature type="transmembrane region" description="Helical" evidence="21">
    <location>
        <begin position="237"/>
        <end position="255"/>
    </location>
</feature>
<organism evidence="22 23">
    <name type="scientific">Oedothorax gibbosus</name>
    <dbReference type="NCBI Taxonomy" id="931172"/>
    <lineage>
        <taxon>Eukaryota</taxon>
        <taxon>Metazoa</taxon>
        <taxon>Ecdysozoa</taxon>
        <taxon>Arthropoda</taxon>
        <taxon>Chelicerata</taxon>
        <taxon>Arachnida</taxon>
        <taxon>Araneae</taxon>
        <taxon>Araneomorphae</taxon>
        <taxon>Entelegynae</taxon>
        <taxon>Araneoidea</taxon>
        <taxon>Linyphiidae</taxon>
        <taxon>Erigoninae</taxon>
        <taxon>Oedothorax</taxon>
    </lineage>
</organism>
<feature type="repeat" description="ANK" evidence="20">
    <location>
        <begin position="1163"/>
        <end position="1195"/>
    </location>
</feature>
<keyword evidence="12" id="KW-0528">Neurotoxin</keyword>
<dbReference type="SMART" id="SM00248">
    <property type="entry name" value="ANK"/>
    <property type="match status" value="17"/>
</dbReference>
<feature type="repeat" description="ANK" evidence="20">
    <location>
        <begin position="963"/>
        <end position="995"/>
    </location>
</feature>
<evidence type="ECO:0000256" key="16">
    <source>
        <dbReference type="ARBA" id="ARBA00023065"/>
    </source>
</evidence>
<evidence type="ECO:0000256" key="5">
    <source>
        <dbReference type="ARBA" id="ARBA00022448"/>
    </source>
</evidence>
<dbReference type="GO" id="GO:0015293">
    <property type="term" value="F:symporter activity"/>
    <property type="evidence" value="ECO:0007669"/>
    <property type="project" value="TreeGrafter"/>
</dbReference>
<feature type="repeat" description="ANK" evidence="20">
    <location>
        <begin position="1230"/>
        <end position="1262"/>
    </location>
</feature>
<evidence type="ECO:0000256" key="2">
    <source>
        <dbReference type="ARBA" id="ARBA00004613"/>
    </source>
</evidence>
<evidence type="ECO:0000256" key="18">
    <source>
        <dbReference type="ARBA" id="ARBA00023201"/>
    </source>
</evidence>
<dbReference type="GO" id="GO:0006887">
    <property type="term" value="P:exocytosis"/>
    <property type="evidence" value="ECO:0007669"/>
    <property type="project" value="UniProtKB-KW"/>
</dbReference>
<keyword evidence="18" id="KW-0739">Sodium transport</keyword>
<dbReference type="PANTHER" id="PTHR42985:SF40">
    <property type="entry name" value="LD47995P-RELATED"/>
    <property type="match status" value="1"/>
</dbReference>
<evidence type="ECO:0000256" key="4">
    <source>
        <dbReference type="ARBA" id="ARBA00006434"/>
    </source>
</evidence>
<feature type="repeat" description="ANK" evidence="20">
    <location>
        <begin position="1063"/>
        <end position="1095"/>
    </location>
</feature>
<dbReference type="Pfam" id="PF13637">
    <property type="entry name" value="Ank_4"/>
    <property type="match status" value="1"/>
</dbReference>
<evidence type="ECO:0000256" key="10">
    <source>
        <dbReference type="ARBA" id="ARBA00022656"/>
    </source>
</evidence>
<dbReference type="PROSITE" id="PS50088">
    <property type="entry name" value="ANK_REPEAT"/>
    <property type="match status" value="13"/>
</dbReference>
<evidence type="ECO:0000256" key="9">
    <source>
        <dbReference type="ARBA" id="ARBA00022537"/>
    </source>
</evidence>
<keyword evidence="19" id="KW-1053">Target membrane</keyword>
<comment type="subcellular location">
    <subcellularLocation>
        <location evidence="3">Cell membrane</location>
        <topology evidence="3">Multi-pass membrane protein</topology>
    </subcellularLocation>
    <subcellularLocation>
        <location evidence="2">Secreted</location>
    </subcellularLocation>
    <subcellularLocation>
        <location evidence="1">Target cell membrane</location>
    </subcellularLocation>
</comment>
<feature type="transmembrane region" description="Helical" evidence="21">
    <location>
        <begin position="127"/>
        <end position="152"/>
    </location>
</feature>
<keyword evidence="20" id="KW-0040">ANK repeat</keyword>
<evidence type="ECO:0000256" key="14">
    <source>
        <dbReference type="ARBA" id="ARBA00023028"/>
    </source>
</evidence>
<evidence type="ECO:0000256" key="3">
    <source>
        <dbReference type="ARBA" id="ARBA00004651"/>
    </source>
</evidence>
<evidence type="ECO:0000256" key="6">
    <source>
        <dbReference type="ARBA" id="ARBA00022475"/>
    </source>
</evidence>
<dbReference type="GO" id="GO:0044218">
    <property type="term" value="C:other organism cell membrane"/>
    <property type="evidence" value="ECO:0007669"/>
    <property type="project" value="UniProtKB-KW"/>
</dbReference>
<dbReference type="CDD" id="cd11492">
    <property type="entry name" value="SLC5sbd_NIS-SMVT"/>
    <property type="match status" value="1"/>
</dbReference>
<evidence type="ECO:0000256" key="13">
    <source>
        <dbReference type="ARBA" id="ARBA00022989"/>
    </source>
</evidence>
<feature type="transmembrane region" description="Helical" evidence="21">
    <location>
        <begin position="184"/>
        <end position="203"/>
    </location>
</feature>
<dbReference type="EMBL" id="JAFNEN010000461">
    <property type="protein sequence ID" value="KAG8182486.1"/>
    <property type="molecule type" value="Genomic_DNA"/>
</dbReference>
<feature type="repeat" description="ANK" evidence="20">
    <location>
        <begin position="996"/>
        <end position="1018"/>
    </location>
</feature>
<dbReference type="GO" id="GO:0006814">
    <property type="term" value="P:sodium ion transport"/>
    <property type="evidence" value="ECO:0007669"/>
    <property type="project" value="UniProtKB-KW"/>
</dbReference>
<keyword evidence="7" id="KW-0268">Exocytosis</keyword>
<gene>
    <name evidence="22" type="ORF">JTE90_020402</name>
</gene>
<dbReference type="Pfam" id="PF00474">
    <property type="entry name" value="SSF"/>
    <property type="match status" value="1"/>
</dbReference>
<evidence type="ECO:0000256" key="7">
    <source>
        <dbReference type="ARBA" id="ARBA00022483"/>
    </source>
</evidence>
<evidence type="ECO:0000313" key="23">
    <source>
        <dbReference type="Proteomes" id="UP000827092"/>
    </source>
</evidence>
<keyword evidence="11 21" id="KW-0812">Transmembrane</keyword>
<dbReference type="InterPro" id="IPR038377">
    <property type="entry name" value="Na/Glc_symporter_sf"/>
</dbReference>
<evidence type="ECO:0000256" key="20">
    <source>
        <dbReference type="PROSITE-ProRule" id="PRU00023"/>
    </source>
</evidence>
<feature type="repeat" description="ANK" evidence="20">
    <location>
        <begin position="1030"/>
        <end position="1062"/>
    </location>
</feature>
<dbReference type="Pfam" id="PF12796">
    <property type="entry name" value="Ank_2"/>
    <property type="match status" value="5"/>
</dbReference>
<dbReference type="SUPFAM" id="SSF48403">
    <property type="entry name" value="Ankyrin repeat"/>
    <property type="match status" value="2"/>
</dbReference>
<keyword evidence="6" id="KW-1003">Cell membrane</keyword>
<dbReference type="InterPro" id="IPR001734">
    <property type="entry name" value="Na/solute_symporter"/>
</dbReference>
<feature type="repeat" description="ANK" evidence="20">
    <location>
        <begin position="1429"/>
        <end position="1461"/>
    </location>
</feature>
<feature type="transmembrane region" description="Helical" evidence="21">
    <location>
        <begin position="443"/>
        <end position="461"/>
    </location>
</feature>
<dbReference type="PROSITE" id="PS50297">
    <property type="entry name" value="ANK_REP_REGION"/>
    <property type="match status" value="12"/>
</dbReference>
<dbReference type="GO" id="GO:0044231">
    <property type="term" value="C:host cell presynaptic membrane"/>
    <property type="evidence" value="ECO:0007669"/>
    <property type="project" value="UniProtKB-KW"/>
</dbReference>
<keyword evidence="5" id="KW-0813">Transport</keyword>
<proteinExistence type="inferred from homology"/>